<name>G0J112_CYCMS</name>
<protein>
    <recommendedName>
        <fullName evidence="2">3-keto-alpha-glucoside-1,2-lyase/3-keto-2-hydroxy-glucal hydratase domain-containing protein</fullName>
    </recommendedName>
</protein>
<dbReference type="EMBL" id="CP002955">
    <property type="protein sequence ID" value="AEL25138.1"/>
    <property type="molecule type" value="Genomic_DNA"/>
</dbReference>
<evidence type="ECO:0000313" key="4">
    <source>
        <dbReference type="Proteomes" id="UP000001635"/>
    </source>
</evidence>
<dbReference type="HOGENOM" id="CLU_073042_2_0_10"/>
<dbReference type="OrthoDB" id="929868at2"/>
<dbReference type="Pfam" id="PF06439">
    <property type="entry name" value="3keto-disac_hyd"/>
    <property type="match status" value="1"/>
</dbReference>
<evidence type="ECO:0000256" key="1">
    <source>
        <dbReference type="SAM" id="SignalP"/>
    </source>
</evidence>
<evidence type="ECO:0000259" key="2">
    <source>
        <dbReference type="Pfam" id="PF06439"/>
    </source>
</evidence>
<dbReference type="InterPro" id="IPR010496">
    <property type="entry name" value="AL/BT2_dom"/>
</dbReference>
<dbReference type="AlphaFoldDB" id="G0J112"/>
<accession>G0J112</accession>
<organism evidence="3 4">
    <name type="scientific">Cyclobacterium marinum (strain ATCC 25205 / DSM 745 / LMG 13164 / NCIMB 1802)</name>
    <name type="common">Flectobacillus marinus</name>
    <dbReference type="NCBI Taxonomy" id="880070"/>
    <lineage>
        <taxon>Bacteria</taxon>
        <taxon>Pseudomonadati</taxon>
        <taxon>Bacteroidota</taxon>
        <taxon>Cytophagia</taxon>
        <taxon>Cytophagales</taxon>
        <taxon>Cyclobacteriaceae</taxon>
        <taxon>Cyclobacterium</taxon>
    </lineage>
</organism>
<dbReference type="STRING" id="880070.Cycma_1367"/>
<proteinExistence type="predicted"/>
<feature type="signal peptide" evidence="1">
    <location>
        <begin position="1"/>
        <end position="19"/>
    </location>
</feature>
<feature type="domain" description="3-keto-alpha-glucoside-1,2-lyase/3-keto-2-hydroxy-glucal hydratase" evidence="2">
    <location>
        <begin position="45"/>
        <end position="263"/>
    </location>
</feature>
<keyword evidence="1" id="KW-0732">Signal</keyword>
<dbReference type="RefSeq" id="WP_014019435.1">
    <property type="nucleotide sequence ID" value="NC_015914.1"/>
</dbReference>
<dbReference type="eggNOG" id="COG2133">
    <property type="taxonomic scope" value="Bacteria"/>
</dbReference>
<dbReference type="Gene3D" id="2.60.120.560">
    <property type="entry name" value="Exo-inulinase, domain 1"/>
    <property type="match status" value="1"/>
</dbReference>
<reference evidence="4" key="1">
    <citation type="submission" date="2011-07" db="EMBL/GenBank/DDBJ databases">
        <title>The complete genome of Cyclobacterium marinum DSM 745.</title>
        <authorList>
            <person name="Lucas S."/>
            <person name="Han J."/>
            <person name="Lapidus A."/>
            <person name="Bruce D."/>
            <person name="Goodwin L."/>
            <person name="Pitluck S."/>
            <person name="Peters L."/>
            <person name="Kyrpides N."/>
            <person name="Mavromatis K."/>
            <person name="Ivanova N."/>
            <person name="Ovchinnikova G."/>
            <person name="Chertkov O."/>
            <person name="Detter J.C."/>
            <person name="Tapia R."/>
            <person name="Han C."/>
            <person name="Land M."/>
            <person name="Hauser L."/>
            <person name="Markowitz V."/>
            <person name="Cheng J.-F."/>
            <person name="Hugenholtz P."/>
            <person name="Woyke T."/>
            <person name="Wu D."/>
            <person name="Tindall B."/>
            <person name="Schuetze A."/>
            <person name="Brambilla E."/>
            <person name="Klenk H.-P."/>
            <person name="Eisen J.A."/>
        </authorList>
    </citation>
    <scope>NUCLEOTIDE SEQUENCE [LARGE SCALE GENOMIC DNA]</scope>
    <source>
        <strain evidence="4">ATCC 25205 / DSM 745 / LMG 13164 / NCIMB 1802</strain>
    </source>
</reference>
<gene>
    <name evidence="3" type="ordered locus">Cycma_1367</name>
</gene>
<dbReference type="Proteomes" id="UP000001635">
    <property type="component" value="Chromosome"/>
</dbReference>
<dbReference type="PROSITE" id="PS51257">
    <property type="entry name" value="PROKAR_LIPOPROTEIN"/>
    <property type="match status" value="1"/>
</dbReference>
<dbReference type="GO" id="GO:0016787">
    <property type="term" value="F:hydrolase activity"/>
    <property type="evidence" value="ECO:0007669"/>
    <property type="project" value="InterPro"/>
</dbReference>
<feature type="chain" id="PRO_5003401480" description="3-keto-alpha-glucoside-1,2-lyase/3-keto-2-hydroxy-glucal hydratase domain-containing protein" evidence="1">
    <location>
        <begin position="20"/>
        <end position="265"/>
    </location>
</feature>
<dbReference type="KEGG" id="cmr:Cycma_1367"/>
<evidence type="ECO:0000313" key="3">
    <source>
        <dbReference type="EMBL" id="AEL25138.1"/>
    </source>
</evidence>
<keyword evidence="4" id="KW-1185">Reference proteome</keyword>
<sequence length="265" mass="29575">MKNILKITSMLAISALTFACGSGQQKEEAATVQEESPAKAESNDGFIKIFDGESLNGWDGDATYWRVENGAIVGEITEETKLERNHFIIYQGGQPADFEFKAEFKITEAGNSGVNYRSEPVEGLAHALKGYQADIDGKNNYTGQNYEERKRTTLAYIGQQTKINPQEKEGDLRANVEKNAWLGLEVVQELGDRAEMRKVVKSNDWNEIRIVAKGNRLKHYINGTLMSDVTDEDPANSTSEGYLGMQVHVGPPMQVAYRNIYLKNL</sequence>